<dbReference type="PANTHER" id="PTHR43477">
    <property type="entry name" value="DIHYDROANTICAPSIN 7-DEHYDROGENASE"/>
    <property type="match status" value="1"/>
</dbReference>
<protein>
    <submittedName>
        <fullName evidence="4">SDR family oxidoreductase</fullName>
    </submittedName>
</protein>
<dbReference type="AlphaFoldDB" id="A0A502GIN9"/>
<name>A0A502GIN9_9PROT</name>
<dbReference type="SUPFAM" id="SSF51735">
    <property type="entry name" value="NAD(P)-binding Rossmann-fold domains"/>
    <property type="match status" value="1"/>
</dbReference>
<proteinExistence type="inferred from homology"/>
<accession>A0A502GIN9</accession>
<dbReference type="PRINTS" id="PR00081">
    <property type="entry name" value="GDHRDH"/>
</dbReference>
<dbReference type="Proteomes" id="UP000317078">
    <property type="component" value="Unassembled WGS sequence"/>
</dbReference>
<dbReference type="OrthoDB" id="9804774at2"/>
<dbReference type="GO" id="GO:0016491">
    <property type="term" value="F:oxidoreductase activity"/>
    <property type="evidence" value="ECO:0007669"/>
    <property type="project" value="UniProtKB-KW"/>
</dbReference>
<organism evidence="4 5">
    <name type="scientific">Muricoccus nepalensis</name>
    <dbReference type="NCBI Taxonomy" id="1854500"/>
    <lineage>
        <taxon>Bacteria</taxon>
        <taxon>Pseudomonadati</taxon>
        <taxon>Pseudomonadota</taxon>
        <taxon>Alphaproteobacteria</taxon>
        <taxon>Acetobacterales</taxon>
        <taxon>Roseomonadaceae</taxon>
        <taxon>Muricoccus</taxon>
    </lineage>
</organism>
<evidence type="ECO:0000256" key="3">
    <source>
        <dbReference type="ARBA" id="ARBA00023027"/>
    </source>
</evidence>
<evidence type="ECO:0000313" key="4">
    <source>
        <dbReference type="EMBL" id="TPG61160.1"/>
    </source>
</evidence>
<dbReference type="InterPro" id="IPR036291">
    <property type="entry name" value="NAD(P)-bd_dom_sf"/>
</dbReference>
<dbReference type="Pfam" id="PF13561">
    <property type="entry name" value="adh_short_C2"/>
    <property type="match status" value="1"/>
</dbReference>
<reference evidence="4 5" key="1">
    <citation type="journal article" date="2019" name="Environ. Microbiol.">
        <title>Species interactions and distinct microbial communities in high Arctic permafrost affected cryosols are associated with the CH4 and CO2 gas fluxes.</title>
        <authorList>
            <person name="Altshuler I."/>
            <person name="Hamel J."/>
            <person name="Turney S."/>
            <person name="Magnuson E."/>
            <person name="Levesque R."/>
            <person name="Greer C."/>
            <person name="Whyte L.G."/>
        </authorList>
    </citation>
    <scope>NUCLEOTIDE SEQUENCE [LARGE SCALE GENOMIC DNA]</scope>
    <source>
        <strain evidence="4 5">S9.3B</strain>
    </source>
</reference>
<sequence length="253" mass="25923">MDLELSGKRAAVTGASKGIGRAIALALAREGCELVLLARDAAALARVAEEIAGAGGRPAQTIPADLSRHEELERAAGGIGALDILVNNAGAIPAGNLLEVGNDAWRAAWNLKVFGTIGLSRLLYPALKASGGVIVNIIGAAGERMNPDYIAGSTGNAALMAFTRSLGIGAARDGIRVMGINPGPVSTERNETLLRARATKELGDAGRWREFQATMPFGRAATVEEIASAAAFLASPRSAYTSGTILTINGAPP</sequence>
<evidence type="ECO:0000313" key="5">
    <source>
        <dbReference type="Proteomes" id="UP000317078"/>
    </source>
</evidence>
<dbReference type="InterPro" id="IPR051122">
    <property type="entry name" value="SDR_DHRS6-like"/>
</dbReference>
<gene>
    <name evidence="4" type="ORF">EAH89_00945</name>
</gene>
<keyword evidence="2" id="KW-0560">Oxidoreductase</keyword>
<dbReference type="Gene3D" id="3.40.50.720">
    <property type="entry name" value="NAD(P)-binding Rossmann-like Domain"/>
    <property type="match status" value="1"/>
</dbReference>
<evidence type="ECO:0000256" key="2">
    <source>
        <dbReference type="ARBA" id="ARBA00023002"/>
    </source>
</evidence>
<comment type="similarity">
    <text evidence="1">Belongs to the short-chain dehydrogenases/reductases (SDR) family.</text>
</comment>
<keyword evidence="5" id="KW-1185">Reference proteome</keyword>
<dbReference type="PANTHER" id="PTHR43477:SF4">
    <property type="entry name" value="DEHYDROGENASE_REDUCTASE SDR FAMILY MEMBER 6"/>
    <property type="match status" value="1"/>
</dbReference>
<dbReference type="RefSeq" id="WP_140880888.1">
    <property type="nucleotide sequence ID" value="NZ_RCZP01000001.1"/>
</dbReference>
<dbReference type="NCBIfam" id="NF004779">
    <property type="entry name" value="PRK06125.1"/>
    <property type="match status" value="1"/>
</dbReference>
<dbReference type="EMBL" id="RCZP01000001">
    <property type="protein sequence ID" value="TPG61160.1"/>
    <property type="molecule type" value="Genomic_DNA"/>
</dbReference>
<comment type="caution">
    <text evidence="4">The sequence shown here is derived from an EMBL/GenBank/DDBJ whole genome shotgun (WGS) entry which is preliminary data.</text>
</comment>
<evidence type="ECO:0000256" key="1">
    <source>
        <dbReference type="ARBA" id="ARBA00006484"/>
    </source>
</evidence>
<keyword evidence="3" id="KW-0520">NAD</keyword>
<dbReference type="InterPro" id="IPR002347">
    <property type="entry name" value="SDR_fam"/>
</dbReference>
<dbReference type="PRINTS" id="PR00080">
    <property type="entry name" value="SDRFAMILY"/>
</dbReference>